<dbReference type="AlphaFoldDB" id="A0A9Q0NHX4"/>
<sequence>MTCLHQLFFIPSYAYRTRDIIELSLNLDAINERTNVNISREKSIRASGLNQRFIVLRHQ</sequence>
<protein>
    <submittedName>
        <fullName evidence="1">Uncharacterized protein</fullName>
    </submittedName>
</protein>
<dbReference type="Proteomes" id="UP001151699">
    <property type="component" value="Chromosome A"/>
</dbReference>
<evidence type="ECO:0000313" key="1">
    <source>
        <dbReference type="EMBL" id="KAJ6650161.1"/>
    </source>
</evidence>
<comment type="caution">
    <text evidence="1">The sequence shown here is derived from an EMBL/GenBank/DDBJ whole genome shotgun (WGS) entry which is preliminary data.</text>
</comment>
<dbReference type="EMBL" id="WJQU01000001">
    <property type="protein sequence ID" value="KAJ6650161.1"/>
    <property type="molecule type" value="Genomic_DNA"/>
</dbReference>
<organism evidence="1 2">
    <name type="scientific">Pseudolycoriella hygida</name>
    <dbReference type="NCBI Taxonomy" id="35572"/>
    <lineage>
        <taxon>Eukaryota</taxon>
        <taxon>Metazoa</taxon>
        <taxon>Ecdysozoa</taxon>
        <taxon>Arthropoda</taxon>
        <taxon>Hexapoda</taxon>
        <taxon>Insecta</taxon>
        <taxon>Pterygota</taxon>
        <taxon>Neoptera</taxon>
        <taxon>Endopterygota</taxon>
        <taxon>Diptera</taxon>
        <taxon>Nematocera</taxon>
        <taxon>Sciaroidea</taxon>
        <taxon>Sciaridae</taxon>
        <taxon>Pseudolycoriella</taxon>
    </lineage>
</organism>
<evidence type="ECO:0000313" key="2">
    <source>
        <dbReference type="Proteomes" id="UP001151699"/>
    </source>
</evidence>
<keyword evidence="2" id="KW-1185">Reference proteome</keyword>
<gene>
    <name evidence="1" type="ORF">Bhyg_05406</name>
</gene>
<name>A0A9Q0NHX4_9DIPT</name>
<proteinExistence type="predicted"/>
<accession>A0A9Q0NHX4</accession>
<reference evidence="1" key="1">
    <citation type="submission" date="2022-07" db="EMBL/GenBank/DDBJ databases">
        <authorList>
            <person name="Trinca V."/>
            <person name="Uliana J.V.C."/>
            <person name="Torres T.T."/>
            <person name="Ward R.J."/>
            <person name="Monesi N."/>
        </authorList>
    </citation>
    <scope>NUCLEOTIDE SEQUENCE</scope>
    <source>
        <strain evidence="1">HSMRA1968</strain>
        <tissue evidence="1">Whole embryos</tissue>
    </source>
</reference>